<sequence>MREREEHERFGHLARLGWDLRGLGYDISLVLPAAGSPTLQMCTKNGAKFHITANRRYCDWVFTWRPWWARLWRRDRWVMAHADNAAAVIAAEVNA</sequence>
<name>A0A1I0AEJ2_9ACTN</name>
<dbReference type="STRING" id="568860.SAMN05421811_101771"/>
<dbReference type="RefSeq" id="WP_091076813.1">
    <property type="nucleotide sequence ID" value="NZ_FOHX01000001.1"/>
</dbReference>
<dbReference type="AlphaFoldDB" id="A0A1I0AEJ2"/>
<dbReference type="OrthoDB" id="3538149at2"/>
<dbReference type="Proteomes" id="UP000199361">
    <property type="component" value="Unassembled WGS sequence"/>
</dbReference>
<protein>
    <submittedName>
        <fullName evidence="1">Uncharacterized protein</fullName>
    </submittedName>
</protein>
<organism evidence="1 2">
    <name type="scientific">Nonomuraea wenchangensis</name>
    <dbReference type="NCBI Taxonomy" id="568860"/>
    <lineage>
        <taxon>Bacteria</taxon>
        <taxon>Bacillati</taxon>
        <taxon>Actinomycetota</taxon>
        <taxon>Actinomycetes</taxon>
        <taxon>Streptosporangiales</taxon>
        <taxon>Streptosporangiaceae</taxon>
        <taxon>Nonomuraea</taxon>
    </lineage>
</organism>
<gene>
    <name evidence="1" type="ORF">SAMN05421811_101771</name>
</gene>
<evidence type="ECO:0000313" key="2">
    <source>
        <dbReference type="Proteomes" id="UP000199361"/>
    </source>
</evidence>
<evidence type="ECO:0000313" key="1">
    <source>
        <dbReference type="EMBL" id="SES92666.1"/>
    </source>
</evidence>
<accession>A0A1I0AEJ2</accession>
<proteinExistence type="predicted"/>
<dbReference type="EMBL" id="FOHX01000001">
    <property type="protein sequence ID" value="SES92666.1"/>
    <property type="molecule type" value="Genomic_DNA"/>
</dbReference>
<keyword evidence="2" id="KW-1185">Reference proteome</keyword>
<reference evidence="1 2" key="1">
    <citation type="submission" date="2016-10" db="EMBL/GenBank/DDBJ databases">
        <authorList>
            <person name="de Groot N.N."/>
        </authorList>
    </citation>
    <scope>NUCLEOTIDE SEQUENCE [LARGE SCALE GENOMIC DNA]</scope>
    <source>
        <strain evidence="1 2">CGMCC 4.5598</strain>
    </source>
</reference>